<evidence type="ECO:0000313" key="8">
    <source>
        <dbReference type="Proteomes" id="UP000245370"/>
    </source>
</evidence>
<proteinExistence type="inferred from homology"/>
<keyword evidence="4 6" id="KW-1133">Transmembrane helix</keyword>
<dbReference type="PANTHER" id="PTHR23291">
    <property type="entry name" value="BAX INHIBITOR-RELATED"/>
    <property type="match status" value="1"/>
</dbReference>
<feature type="transmembrane region" description="Helical" evidence="6">
    <location>
        <begin position="92"/>
        <end position="116"/>
    </location>
</feature>
<evidence type="ECO:0000256" key="3">
    <source>
        <dbReference type="ARBA" id="ARBA00022692"/>
    </source>
</evidence>
<gene>
    <name evidence="7" type="ORF">DIT68_07075</name>
</gene>
<feature type="transmembrane region" description="Helical" evidence="6">
    <location>
        <begin position="177"/>
        <end position="196"/>
    </location>
</feature>
<name>A0A2U2XDP0_9FLAO</name>
<keyword evidence="3 6" id="KW-0812">Transmembrane</keyword>
<evidence type="ECO:0000256" key="6">
    <source>
        <dbReference type="RuleBase" id="RU004379"/>
    </source>
</evidence>
<evidence type="ECO:0008006" key="9">
    <source>
        <dbReference type="Google" id="ProtNLM"/>
    </source>
</evidence>
<feature type="transmembrane region" description="Helical" evidence="6">
    <location>
        <begin position="153"/>
        <end position="171"/>
    </location>
</feature>
<comment type="caution">
    <text evidence="7">The sequence shown here is derived from an EMBL/GenBank/DDBJ whole genome shotgun (WGS) entry which is preliminary data.</text>
</comment>
<evidence type="ECO:0000313" key="7">
    <source>
        <dbReference type="EMBL" id="PWH85850.1"/>
    </source>
</evidence>
<dbReference type="Proteomes" id="UP000245370">
    <property type="component" value="Unassembled WGS sequence"/>
</dbReference>
<dbReference type="InterPro" id="IPR006214">
    <property type="entry name" value="Bax_inhibitor_1-related"/>
</dbReference>
<accession>A0A2U2XDP0</accession>
<dbReference type="GO" id="GO:0005886">
    <property type="term" value="C:plasma membrane"/>
    <property type="evidence" value="ECO:0007669"/>
    <property type="project" value="TreeGrafter"/>
</dbReference>
<keyword evidence="5 6" id="KW-0472">Membrane</keyword>
<feature type="transmembrane region" description="Helical" evidence="6">
    <location>
        <begin position="29"/>
        <end position="48"/>
    </location>
</feature>
<organism evidence="7 8">
    <name type="scientific">Brumimicrobium oceani</name>
    <dbReference type="NCBI Taxonomy" id="2100725"/>
    <lineage>
        <taxon>Bacteria</taxon>
        <taxon>Pseudomonadati</taxon>
        <taxon>Bacteroidota</taxon>
        <taxon>Flavobacteriia</taxon>
        <taxon>Flavobacteriales</taxon>
        <taxon>Crocinitomicaceae</taxon>
        <taxon>Brumimicrobium</taxon>
    </lineage>
</organism>
<dbReference type="OrthoDB" id="9793828at2"/>
<feature type="transmembrane region" description="Helical" evidence="6">
    <location>
        <begin position="68"/>
        <end position="85"/>
    </location>
</feature>
<evidence type="ECO:0000256" key="5">
    <source>
        <dbReference type="ARBA" id="ARBA00023136"/>
    </source>
</evidence>
<feature type="transmembrane region" description="Helical" evidence="6">
    <location>
        <begin position="122"/>
        <end position="141"/>
    </location>
</feature>
<dbReference type="Pfam" id="PF01027">
    <property type="entry name" value="Bax1-I"/>
    <property type="match status" value="1"/>
</dbReference>
<dbReference type="AlphaFoldDB" id="A0A2U2XDP0"/>
<dbReference type="PANTHER" id="PTHR23291:SF50">
    <property type="entry name" value="PROTEIN LIFEGUARD 4"/>
    <property type="match status" value="1"/>
</dbReference>
<reference evidence="7 8" key="1">
    <citation type="submission" date="2018-05" db="EMBL/GenBank/DDBJ databases">
        <title>Brumimicrobium oceani sp. nov., isolated from coastal sediment.</title>
        <authorList>
            <person name="Kou Y."/>
        </authorList>
    </citation>
    <scope>NUCLEOTIDE SEQUENCE [LARGE SCALE GENOMIC DNA]</scope>
    <source>
        <strain evidence="7 8">C305</strain>
    </source>
</reference>
<sequence length="243" mass="26692">MENYIDSSFDSQINQTATKQQVKEFFTGVYTYMFMALLVSGVVSWYLASSGLFMEWFINAETGSVSPLFYVVAFSPLALVFLIQAKYRSFSLPALVGLFVLYSSLIGASLASIFFVYSMGDIAITFFVTAGAFGAMAILGYTTSVDLSKMGSLLYMAFIGIFIAAIVNMFMNSEWLAYLISIVGVFVFTGLTAWEMQRLKAIALDASVSSEDKAKASLMGGLTLYILFINLFMSLLHLLGGRE</sequence>
<evidence type="ECO:0000256" key="2">
    <source>
        <dbReference type="ARBA" id="ARBA00010350"/>
    </source>
</evidence>
<protein>
    <recommendedName>
        <fullName evidence="9">BAX inhibitor (BI)-1/YccA family protein</fullName>
    </recommendedName>
</protein>
<comment type="subcellular location">
    <subcellularLocation>
        <location evidence="1">Membrane</location>
        <topology evidence="1">Multi-pass membrane protein</topology>
    </subcellularLocation>
</comment>
<dbReference type="CDD" id="cd10432">
    <property type="entry name" value="BI-1-like_bacterial"/>
    <property type="match status" value="1"/>
</dbReference>
<dbReference type="RefSeq" id="WP_109359127.1">
    <property type="nucleotide sequence ID" value="NZ_QFRJ01000004.1"/>
</dbReference>
<evidence type="ECO:0000256" key="4">
    <source>
        <dbReference type="ARBA" id="ARBA00022989"/>
    </source>
</evidence>
<feature type="transmembrane region" description="Helical" evidence="6">
    <location>
        <begin position="217"/>
        <end position="239"/>
    </location>
</feature>
<dbReference type="EMBL" id="QFRJ01000004">
    <property type="protein sequence ID" value="PWH85850.1"/>
    <property type="molecule type" value="Genomic_DNA"/>
</dbReference>
<comment type="similarity">
    <text evidence="2 6">Belongs to the BI1 family.</text>
</comment>
<reference evidence="7 8" key="2">
    <citation type="submission" date="2018-05" db="EMBL/GenBank/DDBJ databases">
        <authorList>
            <person name="Lanie J.A."/>
            <person name="Ng W.-L."/>
            <person name="Kazmierczak K.M."/>
            <person name="Andrzejewski T.M."/>
            <person name="Davidsen T.M."/>
            <person name="Wayne K.J."/>
            <person name="Tettelin H."/>
            <person name="Glass J.I."/>
            <person name="Rusch D."/>
            <person name="Podicherti R."/>
            <person name="Tsui H.-C.T."/>
            <person name="Winkler M.E."/>
        </authorList>
    </citation>
    <scope>NUCLEOTIDE SEQUENCE [LARGE SCALE GENOMIC DNA]</scope>
    <source>
        <strain evidence="7 8">C305</strain>
    </source>
</reference>
<keyword evidence="8" id="KW-1185">Reference proteome</keyword>
<evidence type="ECO:0000256" key="1">
    <source>
        <dbReference type="ARBA" id="ARBA00004141"/>
    </source>
</evidence>